<proteinExistence type="predicted"/>
<evidence type="ECO:0000313" key="2">
    <source>
        <dbReference type="RefSeq" id="XP_015598604.1"/>
    </source>
</evidence>
<reference evidence="2" key="1">
    <citation type="submission" date="2025-08" db="UniProtKB">
        <authorList>
            <consortium name="RefSeq"/>
        </authorList>
    </citation>
    <scope>IDENTIFICATION</scope>
</reference>
<accession>A0AAJ7C063</accession>
<dbReference type="GeneID" id="107269364"/>
<sequence length="105" mass="12243">MRPPRSETDSAAPKAYSSWQHFNSQCHLVVSDFTRNIYRVNYLKYSPRKVQLTYVVDGIDGQRVTERKEKSLERVVGAESAWVFRHYVPDTMARLEHVVVLESPM</sequence>
<dbReference type="AlphaFoldDB" id="A0AAJ7C063"/>
<keyword evidence="1" id="KW-1185">Reference proteome</keyword>
<evidence type="ECO:0000313" key="1">
    <source>
        <dbReference type="Proteomes" id="UP000694920"/>
    </source>
</evidence>
<protein>
    <submittedName>
        <fullName evidence="2">Uncharacterized protein LOC107269364</fullName>
    </submittedName>
</protein>
<organism evidence="1 2">
    <name type="scientific">Cephus cinctus</name>
    <name type="common">Wheat stem sawfly</name>
    <dbReference type="NCBI Taxonomy" id="211228"/>
    <lineage>
        <taxon>Eukaryota</taxon>
        <taxon>Metazoa</taxon>
        <taxon>Ecdysozoa</taxon>
        <taxon>Arthropoda</taxon>
        <taxon>Hexapoda</taxon>
        <taxon>Insecta</taxon>
        <taxon>Pterygota</taxon>
        <taxon>Neoptera</taxon>
        <taxon>Endopterygota</taxon>
        <taxon>Hymenoptera</taxon>
        <taxon>Cephoidea</taxon>
        <taxon>Cephidae</taxon>
        <taxon>Cephus</taxon>
    </lineage>
</organism>
<dbReference type="Proteomes" id="UP000694920">
    <property type="component" value="Unplaced"/>
</dbReference>
<name>A0AAJ7C063_CEPCN</name>
<dbReference type="KEGG" id="ccin:107269364"/>
<gene>
    <name evidence="2" type="primary">LOC107269364</name>
</gene>
<dbReference type="RefSeq" id="XP_015598604.1">
    <property type="nucleotide sequence ID" value="XM_015743118.2"/>
</dbReference>